<gene>
    <name evidence="2" type="ORF">BJ684DRAFT_15528</name>
</gene>
<sequence length="279" mass="31661">MAKESTKKKDPALLADDLEDNFVLDDAYAPSEGEDVEEEAPSKKREASSSTEAPGQKKRKKKNGRRFDIKPTPSTISEQAEMLQSCRRAAFPRLSRMELEDLMISEDRFVDTTELDSVERRTDLEALPKFIHTFLPSWKQKLMANVSKAEVKASPIILVISSSGQRCADRVRELANFHAKCRVAKLFAKHFKVDQQKEYLAKVTCRIAVGTPNRLIKLASFNEGGLQLSRVELVFIDCQRDQKQRHVLDMDDTKEEAFRLLDGSLAQRIESGACRLILF</sequence>
<dbReference type="GO" id="GO:0005634">
    <property type="term" value="C:nucleus"/>
    <property type="evidence" value="ECO:0007669"/>
    <property type="project" value="TreeGrafter"/>
</dbReference>
<dbReference type="Proteomes" id="UP000267251">
    <property type="component" value="Unassembled WGS sequence"/>
</dbReference>
<dbReference type="OrthoDB" id="1929311at2759"/>
<feature type="region of interest" description="Disordered" evidence="1">
    <location>
        <begin position="1"/>
        <end position="80"/>
    </location>
</feature>
<reference evidence="3" key="1">
    <citation type="journal article" date="2018" name="Nat. Microbiol.">
        <title>Leveraging single-cell genomics to expand the fungal tree of life.</title>
        <authorList>
            <person name="Ahrendt S.R."/>
            <person name="Quandt C.A."/>
            <person name="Ciobanu D."/>
            <person name="Clum A."/>
            <person name="Salamov A."/>
            <person name="Andreopoulos B."/>
            <person name="Cheng J.F."/>
            <person name="Woyke T."/>
            <person name="Pelin A."/>
            <person name="Henrissat B."/>
            <person name="Reynolds N.K."/>
            <person name="Benny G.L."/>
            <person name="Smith M.E."/>
            <person name="James T.Y."/>
            <person name="Grigoriev I.V."/>
        </authorList>
    </citation>
    <scope>NUCLEOTIDE SEQUENCE [LARGE SCALE GENOMIC DNA]</scope>
</reference>
<dbReference type="EMBL" id="KZ987880">
    <property type="protein sequence ID" value="RKP14135.1"/>
    <property type="molecule type" value="Genomic_DNA"/>
</dbReference>
<dbReference type="Pfam" id="PF14617">
    <property type="entry name" value="CMS1"/>
    <property type="match status" value="1"/>
</dbReference>
<dbReference type="PANTHER" id="PTHR24030:SF0">
    <property type="entry name" value="PROTEIN CMSS1"/>
    <property type="match status" value="1"/>
</dbReference>
<protein>
    <submittedName>
        <fullName evidence="2">U3-containing 90S pre-ribosomal complex subunit-domain containing protein</fullName>
    </submittedName>
</protein>
<feature type="compositionally biased region" description="Basic and acidic residues" evidence="1">
    <location>
        <begin position="1"/>
        <end position="11"/>
    </location>
</feature>
<dbReference type="InterPro" id="IPR027417">
    <property type="entry name" value="P-loop_NTPase"/>
</dbReference>
<keyword evidence="3" id="KW-1185">Reference proteome</keyword>
<dbReference type="AlphaFoldDB" id="A0A4P9Y5C1"/>
<evidence type="ECO:0000313" key="3">
    <source>
        <dbReference type="Proteomes" id="UP000267251"/>
    </source>
</evidence>
<evidence type="ECO:0000313" key="2">
    <source>
        <dbReference type="EMBL" id="RKP14135.1"/>
    </source>
</evidence>
<accession>A0A4P9Y5C1</accession>
<dbReference type="InterPro" id="IPR032704">
    <property type="entry name" value="Cms1"/>
</dbReference>
<dbReference type="GO" id="GO:0030686">
    <property type="term" value="C:90S preribosome"/>
    <property type="evidence" value="ECO:0007669"/>
    <property type="project" value="TreeGrafter"/>
</dbReference>
<organism evidence="2 3">
    <name type="scientific">Piptocephalis cylindrospora</name>
    <dbReference type="NCBI Taxonomy" id="1907219"/>
    <lineage>
        <taxon>Eukaryota</taxon>
        <taxon>Fungi</taxon>
        <taxon>Fungi incertae sedis</taxon>
        <taxon>Zoopagomycota</taxon>
        <taxon>Zoopagomycotina</taxon>
        <taxon>Zoopagomycetes</taxon>
        <taxon>Zoopagales</taxon>
        <taxon>Piptocephalidaceae</taxon>
        <taxon>Piptocephalis</taxon>
    </lineage>
</organism>
<dbReference type="PANTHER" id="PTHR24030">
    <property type="entry name" value="PROTEIN CMSS1"/>
    <property type="match status" value="1"/>
</dbReference>
<name>A0A4P9Y5C1_9FUNG</name>
<evidence type="ECO:0000256" key="1">
    <source>
        <dbReference type="SAM" id="MobiDB-lite"/>
    </source>
</evidence>
<dbReference type="Gene3D" id="3.40.50.300">
    <property type="entry name" value="P-loop containing nucleotide triphosphate hydrolases"/>
    <property type="match status" value="1"/>
</dbReference>
<proteinExistence type="predicted"/>